<proteinExistence type="predicted"/>
<keyword evidence="2" id="KW-1185">Reference proteome</keyword>
<evidence type="ECO:0000313" key="1">
    <source>
        <dbReference type="EMBL" id="MEQ2185223.1"/>
    </source>
</evidence>
<reference evidence="1 2" key="1">
    <citation type="submission" date="2021-06" db="EMBL/GenBank/DDBJ databases">
        <authorList>
            <person name="Palmer J.M."/>
        </authorList>
    </citation>
    <scope>NUCLEOTIDE SEQUENCE [LARGE SCALE GENOMIC DNA]</scope>
    <source>
        <strain evidence="1 2">GA_2019</strain>
        <tissue evidence="1">Muscle</tissue>
    </source>
</reference>
<evidence type="ECO:0000313" key="2">
    <source>
        <dbReference type="Proteomes" id="UP001476798"/>
    </source>
</evidence>
<feature type="non-terminal residue" evidence="1">
    <location>
        <position position="1"/>
    </location>
</feature>
<accession>A0ABV0PP11</accession>
<dbReference type="Proteomes" id="UP001476798">
    <property type="component" value="Unassembled WGS sequence"/>
</dbReference>
<comment type="caution">
    <text evidence="1">The sequence shown here is derived from an EMBL/GenBank/DDBJ whole genome shotgun (WGS) entry which is preliminary data.</text>
</comment>
<gene>
    <name evidence="1" type="ORF">GOODEAATRI_016040</name>
</gene>
<protein>
    <submittedName>
        <fullName evidence="1">Uncharacterized protein</fullName>
    </submittedName>
</protein>
<organism evidence="1 2">
    <name type="scientific">Goodea atripinnis</name>
    <dbReference type="NCBI Taxonomy" id="208336"/>
    <lineage>
        <taxon>Eukaryota</taxon>
        <taxon>Metazoa</taxon>
        <taxon>Chordata</taxon>
        <taxon>Craniata</taxon>
        <taxon>Vertebrata</taxon>
        <taxon>Euteleostomi</taxon>
        <taxon>Actinopterygii</taxon>
        <taxon>Neopterygii</taxon>
        <taxon>Teleostei</taxon>
        <taxon>Neoteleostei</taxon>
        <taxon>Acanthomorphata</taxon>
        <taxon>Ovalentaria</taxon>
        <taxon>Atherinomorphae</taxon>
        <taxon>Cyprinodontiformes</taxon>
        <taxon>Goodeidae</taxon>
        <taxon>Goodea</taxon>
    </lineage>
</organism>
<name>A0ABV0PP11_9TELE</name>
<dbReference type="EMBL" id="JAHRIO010081180">
    <property type="protein sequence ID" value="MEQ2185223.1"/>
    <property type="molecule type" value="Genomic_DNA"/>
</dbReference>
<sequence>ALEKGLKAAEVCCEKTPEAGFGVAVAPVRAMKDGIVCTGIHKGDRGVGQTRQAELSHWLSPVLVLPLLQVLSCSRLTEPLADPTTHSLNHSLAQSLLDSIRKPTSKAQRVGSFKQFLKLNLVLFIRVLWSR</sequence>